<dbReference type="InterPro" id="IPR038763">
    <property type="entry name" value="DHH_sf"/>
</dbReference>
<dbReference type="PANTHER" id="PTHR47618:SF1">
    <property type="entry name" value="BIFUNCTIONAL OLIGORIBONUCLEASE AND PAP PHOSPHATASE NRNA"/>
    <property type="match status" value="1"/>
</dbReference>
<dbReference type="InterPro" id="IPR001667">
    <property type="entry name" value="DDH_dom"/>
</dbReference>
<feature type="compositionally biased region" description="Low complexity" evidence="1">
    <location>
        <begin position="331"/>
        <end position="355"/>
    </location>
</feature>
<organism evidence="3 4">
    <name type="scientific">Candidatus Mailhella merdigallinarum</name>
    <dbReference type="NCBI Taxonomy" id="2838658"/>
    <lineage>
        <taxon>Bacteria</taxon>
        <taxon>Pseudomonadati</taxon>
        <taxon>Thermodesulfobacteriota</taxon>
        <taxon>Desulfovibrionia</taxon>
        <taxon>Desulfovibrionales</taxon>
        <taxon>Desulfovibrionaceae</taxon>
        <taxon>Mailhella</taxon>
    </lineage>
</organism>
<dbReference type="Proteomes" id="UP000824225">
    <property type="component" value="Unassembled WGS sequence"/>
</dbReference>
<comment type="caution">
    <text evidence="3">The sequence shown here is derived from an EMBL/GenBank/DDBJ whole genome shotgun (WGS) entry which is preliminary data.</text>
</comment>
<dbReference type="PANTHER" id="PTHR47618">
    <property type="entry name" value="BIFUNCTIONAL OLIGORIBONUCLEASE AND PAP PHOSPHATASE NRNA"/>
    <property type="match status" value="1"/>
</dbReference>
<feature type="domain" description="DDH" evidence="2">
    <location>
        <begin position="26"/>
        <end position="163"/>
    </location>
</feature>
<evidence type="ECO:0000313" key="4">
    <source>
        <dbReference type="Proteomes" id="UP000824225"/>
    </source>
</evidence>
<name>A0A9D2HD80_9BACT</name>
<evidence type="ECO:0000313" key="3">
    <source>
        <dbReference type="EMBL" id="HJA08277.1"/>
    </source>
</evidence>
<gene>
    <name evidence="3" type="ORF">H9962_03690</name>
</gene>
<feature type="compositionally biased region" description="Basic and acidic residues" evidence="1">
    <location>
        <begin position="368"/>
        <end position="380"/>
    </location>
</feature>
<dbReference type="SUPFAM" id="SSF64182">
    <property type="entry name" value="DHH phosphoesterases"/>
    <property type="match status" value="1"/>
</dbReference>
<reference evidence="3" key="2">
    <citation type="submission" date="2021-04" db="EMBL/GenBank/DDBJ databases">
        <authorList>
            <person name="Gilroy R."/>
        </authorList>
    </citation>
    <scope>NUCLEOTIDE SEQUENCE</scope>
    <source>
        <strain evidence="3">CHK186-16707</strain>
    </source>
</reference>
<evidence type="ECO:0000259" key="2">
    <source>
        <dbReference type="Pfam" id="PF01368"/>
    </source>
</evidence>
<feature type="region of interest" description="Disordered" evidence="1">
    <location>
        <begin position="330"/>
        <end position="380"/>
    </location>
</feature>
<sequence length="380" mass="41786">MAYFRRLGAQLAALQELLKREDNWLIMINADPDAMAGAMAFQRLIRHRVHTVTIARINEVTRPDNLSMIRYLRIPLVRWQPVLARGFQRFAIVDSQPSHNVAFDDVDFSVIIDHHPPAEPPYAAPFQEIRPEYGATSTLMTEYLYNSGIRPGRRLATALQYGIRTDTNTFGRHSSEVDLRAYHHLSRFGDTVLLNRIMRSEYLPEWLPYFSRAFDTLRPCGRGHYTSLEVVESPDLLVVVADFFLKVHGLRWVAVCGVYKGTVVVIFRGGFGGVDLGWLASTAFGDVGSAGGHRSMARAEFPAEALGAESLDVFTYRRIRAAASAHRNRPDAASAVASSGDDATPASLLAAPSPTGSKGDPVNGGKGESGDDGKKTSDPA</sequence>
<dbReference type="Gene3D" id="3.90.1640.10">
    <property type="entry name" value="inorganic pyrophosphatase (n-terminal core)"/>
    <property type="match status" value="1"/>
</dbReference>
<evidence type="ECO:0000256" key="1">
    <source>
        <dbReference type="SAM" id="MobiDB-lite"/>
    </source>
</evidence>
<dbReference type="AlphaFoldDB" id="A0A9D2HD80"/>
<accession>A0A9D2HD80</accession>
<dbReference type="Pfam" id="PF01368">
    <property type="entry name" value="DHH"/>
    <property type="match status" value="1"/>
</dbReference>
<dbReference type="InterPro" id="IPR051319">
    <property type="entry name" value="Oligoribo/pAp-PDE_c-di-AMP_PDE"/>
</dbReference>
<dbReference type="EMBL" id="DXAN01000007">
    <property type="protein sequence ID" value="HJA08277.1"/>
    <property type="molecule type" value="Genomic_DNA"/>
</dbReference>
<proteinExistence type="predicted"/>
<protein>
    <submittedName>
        <fullName evidence="3">DHH family phosphoesterase</fullName>
    </submittedName>
</protein>
<reference evidence="3" key="1">
    <citation type="journal article" date="2021" name="PeerJ">
        <title>Extensive microbial diversity within the chicken gut microbiome revealed by metagenomics and culture.</title>
        <authorList>
            <person name="Gilroy R."/>
            <person name="Ravi A."/>
            <person name="Getino M."/>
            <person name="Pursley I."/>
            <person name="Horton D.L."/>
            <person name="Alikhan N.F."/>
            <person name="Baker D."/>
            <person name="Gharbi K."/>
            <person name="Hall N."/>
            <person name="Watson M."/>
            <person name="Adriaenssens E.M."/>
            <person name="Foster-Nyarko E."/>
            <person name="Jarju S."/>
            <person name="Secka A."/>
            <person name="Antonio M."/>
            <person name="Oren A."/>
            <person name="Chaudhuri R.R."/>
            <person name="La Ragione R."/>
            <person name="Hildebrand F."/>
            <person name="Pallen M.J."/>
        </authorList>
    </citation>
    <scope>NUCLEOTIDE SEQUENCE</scope>
    <source>
        <strain evidence="3">CHK186-16707</strain>
    </source>
</reference>